<dbReference type="InterPro" id="IPR006102">
    <property type="entry name" value="Ig-like_GH2"/>
</dbReference>
<evidence type="ECO:0000313" key="12">
    <source>
        <dbReference type="EMBL" id="EMI53202.1"/>
    </source>
</evidence>
<protein>
    <recommendedName>
        <fullName evidence="7">Beta-mannosidase B</fullName>
        <ecNumber evidence="3">3.2.1.25</ecNumber>
    </recommendedName>
    <alternativeName>
        <fullName evidence="8">Mannanase B</fullName>
    </alternativeName>
</protein>
<dbReference type="Gene3D" id="2.60.40.10">
    <property type="entry name" value="Immunoglobulins"/>
    <property type="match status" value="2"/>
</dbReference>
<name>M5TVI8_9BACT</name>
<dbReference type="SUPFAM" id="SSF49303">
    <property type="entry name" value="beta-Galactosidase/glucuronidase domain"/>
    <property type="match status" value="2"/>
</dbReference>
<dbReference type="Gene3D" id="2.60.120.260">
    <property type="entry name" value="Galactose-binding domain-like"/>
    <property type="match status" value="1"/>
</dbReference>
<evidence type="ECO:0000256" key="8">
    <source>
        <dbReference type="ARBA" id="ARBA00041614"/>
    </source>
</evidence>
<dbReference type="PROSITE" id="PS51257">
    <property type="entry name" value="PROKAR_LIPOPROTEIN"/>
    <property type="match status" value="1"/>
</dbReference>
<reference evidence="12 13" key="1">
    <citation type="journal article" date="2013" name="Mar. Genomics">
        <title>Expression of sulfatases in Rhodopirellula baltica and the diversity of sulfatases in the genus Rhodopirellula.</title>
        <authorList>
            <person name="Wegner C.E."/>
            <person name="Richter-Heitmann T."/>
            <person name="Klindworth A."/>
            <person name="Klockow C."/>
            <person name="Richter M."/>
            <person name="Achstetter T."/>
            <person name="Glockner F.O."/>
            <person name="Harder J."/>
        </authorList>
    </citation>
    <scope>NUCLEOTIDE SEQUENCE [LARGE SCALE GENOMIC DNA]</scope>
    <source>
        <strain evidence="12 13">SM41</strain>
    </source>
</reference>
<proteinExistence type="inferred from homology"/>
<dbReference type="SUPFAM" id="SSF49785">
    <property type="entry name" value="Galactose-binding domain-like"/>
    <property type="match status" value="1"/>
</dbReference>
<dbReference type="EMBL" id="ANOH01000369">
    <property type="protein sequence ID" value="EMI53202.1"/>
    <property type="molecule type" value="Genomic_DNA"/>
</dbReference>
<comment type="caution">
    <text evidence="12">The sequence shown here is derived from an EMBL/GenBank/DDBJ whole genome shotgun (WGS) entry which is preliminary data.</text>
</comment>
<evidence type="ECO:0000313" key="13">
    <source>
        <dbReference type="Proteomes" id="UP000011885"/>
    </source>
</evidence>
<evidence type="ECO:0000256" key="5">
    <source>
        <dbReference type="ARBA" id="ARBA00023295"/>
    </source>
</evidence>
<evidence type="ECO:0000259" key="9">
    <source>
        <dbReference type="Pfam" id="PF00703"/>
    </source>
</evidence>
<comment type="similarity">
    <text evidence="6">Belongs to the glycosyl hydrolase 2 family. Beta-mannosidase B subfamily.</text>
</comment>
<dbReference type="AlphaFoldDB" id="M5TVI8"/>
<dbReference type="InterPro" id="IPR013783">
    <property type="entry name" value="Ig-like_fold"/>
</dbReference>
<organism evidence="12 13">
    <name type="scientific">Rhodopirellula sallentina SM41</name>
    <dbReference type="NCBI Taxonomy" id="1263870"/>
    <lineage>
        <taxon>Bacteria</taxon>
        <taxon>Pseudomonadati</taxon>
        <taxon>Planctomycetota</taxon>
        <taxon>Planctomycetia</taxon>
        <taxon>Pirellulales</taxon>
        <taxon>Pirellulaceae</taxon>
        <taxon>Rhodopirellula</taxon>
    </lineage>
</organism>
<keyword evidence="13" id="KW-1185">Reference proteome</keyword>
<dbReference type="GO" id="GO:0006516">
    <property type="term" value="P:glycoprotein catabolic process"/>
    <property type="evidence" value="ECO:0007669"/>
    <property type="project" value="TreeGrafter"/>
</dbReference>
<keyword evidence="4 12" id="KW-0378">Hydrolase</keyword>
<comment type="catalytic activity">
    <reaction evidence="1">
        <text>Hydrolysis of terminal, non-reducing beta-D-mannose residues in beta-D-mannosides.</text>
        <dbReference type="EC" id="3.2.1.25"/>
    </reaction>
</comment>
<dbReference type="PATRIC" id="fig|1263870.3.peg.5679"/>
<comment type="pathway">
    <text evidence="2">Glycan metabolism; N-glycan degradation.</text>
</comment>
<accession>M5TVI8</accession>
<dbReference type="PANTHER" id="PTHR43730">
    <property type="entry name" value="BETA-MANNOSIDASE"/>
    <property type="match status" value="1"/>
</dbReference>
<dbReference type="PANTHER" id="PTHR43730:SF1">
    <property type="entry name" value="BETA-MANNOSIDASE"/>
    <property type="match status" value="1"/>
</dbReference>
<dbReference type="InterPro" id="IPR050887">
    <property type="entry name" value="Beta-mannosidase_GH2"/>
</dbReference>
<feature type="domain" description="Mannosidase Ig/CBM-like" evidence="10">
    <location>
        <begin position="710"/>
        <end position="792"/>
    </location>
</feature>
<evidence type="ECO:0000259" key="11">
    <source>
        <dbReference type="Pfam" id="PF22666"/>
    </source>
</evidence>
<evidence type="ECO:0000259" key="10">
    <source>
        <dbReference type="Pfam" id="PF17786"/>
    </source>
</evidence>
<dbReference type="InterPro" id="IPR054593">
    <property type="entry name" value="Beta-mannosidase-like_N2"/>
</dbReference>
<evidence type="ECO:0000256" key="3">
    <source>
        <dbReference type="ARBA" id="ARBA00012754"/>
    </source>
</evidence>
<dbReference type="EC" id="3.2.1.25" evidence="3"/>
<evidence type="ECO:0000256" key="4">
    <source>
        <dbReference type="ARBA" id="ARBA00022801"/>
    </source>
</evidence>
<gene>
    <name evidence="12" type="ORF">RSSM_05355</name>
</gene>
<dbReference type="InterPro" id="IPR008979">
    <property type="entry name" value="Galactose-bd-like_sf"/>
</dbReference>
<evidence type="ECO:0000256" key="7">
    <source>
        <dbReference type="ARBA" id="ARBA00041069"/>
    </source>
</evidence>
<dbReference type="Gene3D" id="3.20.20.80">
    <property type="entry name" value="Glycosidases"/>
    <property type="match status" value="1"/>
</dbReference>
<dbReference type="Proteomes" id="UP000011885">
    <property type="component" value="Unassembled WGS sequence"/>
</dbReference>
<dbReference type="Pfam" id="PF22666">
    <property type="entry name" value="Glyco_hydro_2_N2"/>
    <property type="match status" value="1"/>
</dbReference>
<dbReference type="GO" id="GO:0005975">
    <property type="term" value="P:carbohydrate metabolic process"/>
    <property type="evidence" value="ECO:0007669"/>
    <property type="project" value="InterPro"/>
</dbReference>
<dbReference type="Pfam" id="PF17786">
    <property type="entry name" value="Mannosidase_ig"/>
    <property type="match status" value="1"/>
</dbReference>
<sequence length="843" mass="97177">MSHVPQRSEGDLMNNKCVNAISLAALIVFGGVACVGRVHAEDSADEQNSDADKIVLDLSGAWEMEGVLPGEGEKKLFHKLHPDCGPANVPGDVYTDLWRVGRIDDPHVGRNGQRAKWVMDYEWWYFKTFKVPPEMKGKQIRLMFDGIDYECDVWLNGESLGSHEGAYSRFDFDVSELVNYNSKRDRTENNLLAIRLPPPPRTFALVCGRKYRWHGDYGNNVTPFGIWRPVRLEATGPVTIEDIYVTSDLQSGDAADVNVQVTVRNDSYRTRELTFDMSVQGDNFSSSPVTTLIVRDAEPGENVFTIPLRVEDAQLWTTWDLGDQNLYRAEVTVHDGSSFQDRETQSFAIRDLQMEMNPGWTPEEVEFPWTVMLNGNRHYMRSACWGGPPDMFTGRATESMYREYIRLAKEANINNLRIFCWHPPETELFYRLCDEAGITVWQDFSLSHYLYPRDRETIQKIFDESIDIVKQIRNNPCVIFLSGGEEILYTNSDDDSDFFLQLITELERAVAPYHSVQWIPTCPLSWPNVQKEFKPRDSIHAHAPHYGAGLVMLEEYYSSLEYAFVPELAITSCPSPESIRKFIPEKEVWPPGPSWGYHWADLDILRIHNYEVFGDQLTEGFDQFVEATQIAQGVYFQYSGEHFRRMKPKNSGVSFCHLMLHTPDMKWAIVDFYLQPKKSFEYVKRTFQPVLVSMQYDKRRWNPGETFEGQIWVVNDLFEDYPNCTVSVRFLDDQNREFHQTTRRIGDVGADSAKSFAAVKVPVPGKRGDKFYVEMQLQDGDGNIISENEYFLLVDDQQEAKKMLEAMGIEARDRKSNGGETIRYFQELMGDRFMPAKLIEDFR</sequence>
<feature type="domain" description="Glycoside hydrolase family 2 immunoglobulin-like beta-sandwich" evidence="9">
    <location>
        <begin position="238"/>
        <end position="350"/>
    </location>
</feature>
<dbReference type="SUPFAM" id="SSF51445">
    <property type="entry name" value="(Trans)glycosidases"/>
    <property type="match status" value="1"/>
</dbReference>
<dbReference type="OrthoDB" id="9762066at2"/>
<dbReference type="InterPro" id="IPR036156">
    <property type="entry name" value="Beta-gal/glucu_dom_sf"/>
</dbReference>
<evidence type="ECO:0000256" key="1">
    <source>
        <dbReference type="ARBA" id="ARBA00000829"/>
    </source>
</evidence>
<evidence type="ECO:0000256" key="2">
    <source>
        <dbReference type="ARBA" id="ARBA00004740"/>
    </source>
</evidence>
<dbReference type="GO" id="GO:0004567">
    <property type="term" value="F:beta-mannosidase activity"/>
    <property type="evidence" value="ECO:0007669"/>
    <property type="project" value="UniProtKB-EC"/>
</dbReference>
<feature type="domain" description="Beta-mannosidase-like galactose-binding" evidence="11">
    <location>
        <begin position="85"/>
        <end position="198"/>
    </location>
</feature>
<keyword evidence="5" id="KW-0326">Glycosidase</keyword>
<dbReference type="InterPro" id="IPR041447">
    <property type="entry name" value="Mannosidase_ig"/>
</dbReference>
<dbReference type="InterPro" id="IPR017853">
    <property type="entry name" value="GH"/>
</dbReference>
<dbReference type="RefSeq" id="WP_008685864.1">
    <property type="nucleotide sequence ID" value="NZ_ANOH01000369.1"/>
</dbReference>
<evidence type="ECO:0000256" key="6">
    <source>
        <dbReference type="ARBA" id="ARBA00038429"/>
    </source>
</evidence>
<dbReference type="Pfam" id="PF00703">
    <property type="entry name" value="Glyco_hydro_2"/>
    <property type="match status" value="1"/>
</dbReference>